<evidence type="ECO:0000313" key="2">
    <source>
        <dbReference type="EMBL" id="KAL2800473.1"/>
    </source>
</evidence>
<organism evidence="2 3">
    <name type="scientific">Aspergillus keveii</name>
    <dbReference type="NCBI Taxonomy" id="714993"/>
    <lineage>
        <taxon>Eukaryota</taxon>
        <taxon>Fungi</taxon>
        <taxon>Dikarya</taxon>
        <taxon>Ascomycota</taxon>
        <taxon>Pezizomycotina</taxon>
        <taxon>Eurotiomycetes</taxon>
        <taxon>Eurotiomycetidae</taxon>
        <taxon>Eurotiales</taxon>
        <taxon>Aspergillaceae</taxon>
        <taxon>Aspergillus</taxon>
        <taxon>Aspergillus subgen. Nidulantes</taxon>
    </lineage>
</organism>
<proteinExistence type="predicted"/>
<evidence type="ECO:0000259" key="1">
    <source>
        <dbReference type="Pfam" id="PF20183"/>
    </source>
</evidence>
<dbReference type="Pfam" id="PF20183">
    <property type="entry name" value="DUF6546"/>
    <property type="match status" value="1"/>
</dbReference>
<dbReference type="Proteomes" id="UP001610563">
    <property type="component" value="Unassembled WGS sequence"/>
</dbReference>
<accession>A0ABR4GN41</accession>
<comment type="caution">
    <text evidence="2">The sequence shown here is derived from an EMBL/GenBank/DDBJ whole genome shotgun (WGS) entry which is preliminary data.</text>
</comment>
<name>A0ABR4GN41_9EURO</name>
<reference evidence="2 3" key="1">
    <citation type="submission" date="2024-07" db="EMBL/GenBank/DDBJ databases">
        <title>Section-level genome sequencing and comparative genomics of Aspergillus sections Usti and Cavernicolus.</title>
        <authorList>
            <consortium name="Lawrence Berkeley National Laboratory"/>
            <person name="Nybo J.L."/>
            <person name="Vesth T.C."/>
            <person name="Theobald S."/>
            <person name="Frisvad J.C."/>
            <person name="Larsen T.O."/>
            <person name="Kjaerboelling I."/>
            <person name="Rothschild-Mancinelli K."/>
            <person name="Lyhne E.K."/>
            <person name="Kogle M.E."/>
            <person name="Barry K."/>
            <person name="Clum A."/>
            <person name="Na H."/>
            <person name="Ledsgaard L."/>
            <person name="Lin J."/>
            <person name="Lipzen A."/>
            <person name="Kuo A."/>
            <person name="Riley R."/>
            <person name="Mondo S."/>
            <person name="Labutti K."/>
            <person name="Haridas S."/>
            <person name="Pangalinan J."/>
            <person name="Salamov A.A."/>
            <person name="Simmons B.A."/>
            <person name="Magnuson J.K."/>
            <person name="Chen J."/>
            <person name="Drula E."/>
            <person name="Henrissat B."/>
            <person name="Wiebenga A."/>
            <person name="Lubbers R.J."/>
            <person name="Gomes A.C."/>
            <person name="Makela M.R."/>
            <person name="Stajich J."/>
            <person name="Grigoriev I.V."/>
            <person name="Mortensen U.H."/>
            <person name="De Vries R.P."/>
            <person name="Baker S.E."/>
            <person name="Andersen M.R."/>
        </authorList>
    </citation>
    <scope>NUCLEOTIDE SEQUENCE [LARGE SCALE GENOMIC DNA]</scope>
    <source>
        <strain evidence="2 3">CBS 209.92</strain>
    </source>
</reference>
<protein>
    <recommendedName>
        <fullName evidence="1">DUF6546 domain-containing protein</fullName>
    </recommendedName>
</protein>
<gene>
    <name evidence="2" type="ORF">BJX66DRAFT_332048</name>
</gene>
<feature type="domain" description="DUF6546" evidence="1">
    <location>
        <begin position="153"/>
        <end position="233"/>
    </location>
</feature>
<evidence type="ECO:0000313" key="3">
    <source>
        <dbReference type="Proteomes" id="UP001610563"/>
    </source>
</evidence>
<dbReference type="EMBL" id="JBFTWV010000003">
    <property type="protein sequence ID" value="KAL2800473.1"/>
    <property type="molecule type" value="Genomic_DNA"/>
</dbReference>
<sequence length="252" mass="29029">MQSLPSNYREMAEFTNSILFWPSSVREFWLEFPHRPLQNERLVPENVLNGADSDLFSARLRDLSQQLTKINLTAMIGRELFWPLEAENSTSLPYWPNLIEYSLGLSGITPAGTWLFEENPAEKDDEPYIIEDSWQDLPEHLQPPVEDRNAVLFRTKAAPELLRDLSLSAGRAAQRMPRLQRMQLKCHFNRALHDYDYLVDGKTASATWGDIIALEPEKDVLAAWRDAAFYHTGVENGIQFRWMVGDNVKHIA</sequence>
<dbReference type="InterPro" id="IPR046676">
    <property type="entry name" value="DUF6546"/>
</dbReference>
<keyword evidence="3" id="KW-1185">Reference proteome</keyword>